<dbReference type="AlphaFoldDB" id="A0A1X2IJM1"/>
<dbReference type="PANTHER" id="PTHR10219">
    <property type="entry name" value="GLYCOLIPID TRANSFER PROTEIN-RELATED"/>
    <property type="match status" value="1"/>
</dbReference>
<dbReference type="EMBL" id="MCGE01000009">
    <property type="protein sequence ID" value="ORZ17756.1"/>
    <property type="molecule type" value="Genomic_DNA"/>
</dbReference>
<dbReference type="Gene3D" id="1.10.3520.10">
    <property type="entry name" value="Glycolipid transfer protein"/>
    <property type="match status" value="1"/>
</dbReference>
<dbReference type="PANTHER" id="PTHR10219:SF25">
    <property type="entry name" value="PLECKSTRIN HOMOLOGY DOMAIN-CONTAINING FAMILY A MEMBER 8"/>
    <property type="match status" value="1"/>
</dbReference>
<dbReference type="SUPFAM" id="SSF110004">
    <property type="entry name" value="Glycolipid transfer protein, GLTP"/>
    <property type="match status" value="1"/>
</dbReference>
<keyword evidence="4" id="KW-1185">Reference proteome</keyword>
<dbReference type="STRING" id="90262.A0A1X2IJM1"/>
<proteinExistence type="predicted"/>
<dbReference type="GO" id="GO:0005829">
    <property type="term" value="C:cytosol"/>
    <property type="evidence" value="ECO:0007669"/>
    <property type="project" value="TreeGrafter"/>
</dbReference>
<dbReference type="GO" id="GO:0016020">
    <property type="term" value="C:membrane"/>
    <property type="evidence" value="ECO:0007669"/>
    <property type="project" value="TreeGrafter"/>
</dbReference>
<protein>
    <submittedName>
        <fullName evidence="3">Glycolipid transfer protein domain-containing protein</fullName>
    </submittedName>
</protein>
<dbReference type="GO" id="GO:1902388">
    <property type="term" value="F:ceramide 1-phosphate transfer activity"/>
    <property type="evidence" value="ECO:0007669"/>
    <property type="project" value="TreeGrafter"/>
</dbReference>
<gene>
    <name evidence="3" type="ORF">BCR42DRAFT_325249</name>
</gene>
<keyword evidence="1" id="KW-0813">Transport</keyword>
<reference evidence="3 4" key="1">
    <citation type="submission" date="2016-07" db="EMBL/GenBank/DDBJ databases">
        <title>Pervasive Adenine N6-methylation of Active Genes in Fungi.</title>
        <authorList>
            <consortium name="DOE Joint Genome Institute"/>
            <person name="Mondo S.J."/>
            <person name="Dannebaum R.O."/>
            <person name="Kuo R.C."/>
            <person name="Labutti K."/>
            <person name="Haridas S."/>
            <person name="Kuo A."/>
            <person name="Salamov A."/>
            <person name="Ahrendt S.R."/>
            <person name="Lipzen A."/>
            <person name="Sullivan W."/>
            <person name="Andreopoulos W.B."/>
            <person name="Clum A."/>
            <person name="Lindquist E."/>
            <person name="Daum C."/>
            <person name="Ramamoorthy G.K."/>
            <person name="Gryganskyi A."/>
            <person name="Culley D."/>
            <person name="Magnuson J.K."/>
            <person name="James T.Y."/>
            <person name="O'Malley M.A."/>
            <person name="Stajich J.E."/>
            <person name="Spatafora J.W."/>
            <person name="Visel A."/>
            <person name="Grigoriev I.V."/>
        </authorList>
    </citation>
    <scope>NUCLEOTIDE SEQUENCE [LARGE SCALE GENOMIC DNA]</scope>
    <source>
        <strain evidence="3 4">NRRL 1336</strain>
    </source>
</reference>
<dbReference type="Proteomes" id="UP000193560">
    <property type="component" value="Unassembled WGS sequence"/>
</dbReference>
<sequence>MSYFTLVTRSFQDVLITEEGIDTVQFLEATDGFINMFDLFGSPAFAVVQNDLKTNVQKIRLRYNTDPSVNRTLQALMILETSKPEKPIATEAVLWLTRLLHPTEELESSFRQSYDLTLSPYHSFFVRPMFHLAVKSMPWRQDFYKTIGMLDDSNINDMKDWIVALKKIVLVLQQLFESNPEYTKRLV</sequence>
<evidence type="ECO:0000313" key="3">
    <source>
        <dbReference type="EMBL" id="ORZ17756.1"/>
    </source>
</evidence>
<name>A0A1X2IJM1_9FUNG</name>
<dbReference type="InterPro" id="IPR036497">
    <property type="entry name" value="GLTP_sf"/>
</dbReference>
<accession>A0A1X2IJM1</accession>
<dbReference type="InterPro" id="IPR014830">
    <property type="entry name" value="Glycolipid_transfer_prot_dom"/>
</dbReference>
<evidence type="ECO:0000313" key="4">
    <source>
        <dbReference type="Proteomes" id="UP000193560"/>
    </source>
</evidence>
<dbReference type="OrthoDB" id="205255at2759"/>
<evidence type="ECO:0000259" key="2">
    <source>
        <dbReference type="Pfam" id="PF08718"/>
    </source>
</evidence>
<feature type="domain" description="Glycolipid transfer protein" evidence="2">
    <location>
        <begin position="21"/>
        <end position="148"/>
    </location>
</feature>
<comment type="caution">
    <text evidence="3">The sequence shown here is derived from an EMBL/GenBank/DDBJ whole genome shotgun (WGS) entry which is preliminary data.</text>
</comment>
<dbReference type="Pfam" id="PF08718">
    <property type="entry name" value="GLTP"/>
    <property type="match status" value="1"/>
</dbReference>
<dbReference type="GO" id="GO:1902387">
    <property type="term" value="F:ceramide 1-phosphate binding"/>
    <property type="evidence" value="ECO:0007669"/>
    <property type="project" value="TreeGrafter"/>
</dbReference>
<dbReference type="FunFam" id="1.10.3520.10:FF:000001">
    <property type="entry name" value="Pleckstrin domain-containing family A member 8"/>
    <property type="match status" value="1"/>
</dbReference>
<organism evidence="3 4">
    <name type="scientific">Absidia repens</name>
    <dbReference type="NCBI Taxonomy" id="90262"/>
    <lineage>
        <taxon>Eukaryota</taxon>
        <taxon>Fungi</taxon>
        <taxon>Fungi incertae sedis</taxon>
        <taxon>Mucoromycota</taxon>
        <taxon>Mucoromycotina</taxon>
        <taxon>Mucoromycetes</taxon>
        <taxon>Mucorales</taxon>
        <taxon>Cunninghamellaceae</taxon>
        <taxon>Absidia</taxon>
    </lineage>
</organism>
<evidence type="ECO:0000256" key="1">
    <source>
        <dbReference type="ARBA" id="ARBA00022448"/>
    </source>
</evidence>